<dbReference type="Proteomes" id="UP000024635">
    <property type="component" value="Unassembled WGS sequence"/>
</dbReference>
<dbReference type="EMBL" id="JARK01001372">
    <property type="protein sequence ID" value="EYC15754.1"/>
    <property type="molecule type" value="Genomic_DNA"/>
</dbReference>
<evidence type="ECO:0000259" key="2">
    <source>
        <dbReference type="Pfam" id="PF01764"/>
    </source>
</evidence>
<dbReference type="InterPro" id="IPR029058">
    <property type="entry name" value="AB_hydrolase_fold"/>
</dbReference>
<dbReference type="Pfam" id="PF01764">
    <property type="entry name" value="Lipase_3"/>
    <property type="match status" value="1"/>
</dbReference>
<comment type="caution">
    <text evidence="3">The sequence shown here is derived from an EMBL/GenBank/DDBJ whole genome shotgun (WGS) entry which is preliminary data.</text>
</comment>
<dbReference type="Gene3D" id="3.40.50.1820">
    <property type="entry name" value="alpha/beta hydrolase"/>
    <property type="match status" value="1"/>
</dbReference>
<dbReference type="PANTHER" id="PTHR45908:SF18">
    <property type="entry name" value="FUNGAL LIPASE-LIKE DOMAIN-CONTAINING PROTEIN"/>
    <property type="match status" value="1"/>
</dbReference>
<name>A0A016UK41_9BILA</name>
<evidence type="ECO:0000256" key="1">
    <source>
        <dbReference type="SAM" id="SignalP"/>
    </source>
</evidence>
<feature type="chain" id="PRO_5001488835" description="Fungal lipase-type domain-containing protein" evidence="1">
    <location>
        <begin position="19"/>
        <end position="327"/>
    </location>
</feature>
<keyword evidence="4" id="KW-1185">Reference proteome</keyword>
<gene>
    <name evidence="3" type="primary">Acey_s0036.g3340</name>
    <name evidence="3" type="synonym">Acey-Y46H3A.5</name>
    <name evidence="3" type="ORF">Y032_0036g3340</name>
</gene>
<proteinExistence type="predicted"/>
<sequence>MLAYFLFLFFCSFLVAEAAVARPFAQVGIDEQKRIKCENLRSCAECTNTTTAGGGRCEWCGADSTCRRFLFNSCSLNARVAHPYGCPRPVPQNIYDEQFAISTVLPFIGASYSDNRKEMAEVLQSCFDRIEIINSHVITDPSNLSDWFAYLAYWPKKEAIVVVFRGSTSIFQLIDQGISFFLHPKVNHPSTGGLVDDYYLQAFHAFWNAGMKQDFEAAARKYPKARVWCFGHSLGGSLASLAAAHISAHYKKKDTIQLVTFGQPKVGDTNFAEGHSKLVPNAVRVVHDKDPVPALPPRLFHWGLGEQEWIHHHYEVSYFTLLYPLTS</sequence>
<feature type="signal peptide" evidence="1">
    <location>
        <begin position="1"/>
        <end position="18"/>
    </location>
</feature>
<dbReference type="SUPFAM" id="SSF53474">
    <property type="entry name" value="alpha/beta-Hydrolases"/>
    <property type="match status" value="1"/>
</dbReference>
<dbReference type="OrthoDB" id="438440at2759"/>
<feature type="domain" description="Fungal lipase-type" evidence="2">
    <location>
        <begin position="161"/>
        <end position="298"/>
    </location>
</feature>
<reference evidence="4" key="1">
    <citation type="journal article" date="2015" name="Nat. Genet.">
        <title>The genome and transcriptome of the zoonotic hookworm Ancylostoma ceylanicum identify infection-specific gene families.</title>
        <authorList>
            <person name="Schwarz E.M."/>
            <person name="Hu Y."/>
            <person name="Antoshechkin I."/>
            <person name="Miller M.M."/>
            <person name="Sternberg P.W."/>
            <person name="Aroian R.V."/>
        </authorList>
    </citation>
    <scope>NUCLEOTIDE SEQUENCE</scope>
    <source>
        <strain evidence="4">HY135</strain>
    </source>
</reference>
<dbReference type="InterPro" id="IPR002921">
    <property type="entry name" value="Fungal_lipase-type"/>
</dbReference>
<evidence type="ECO:0000313" key="3">
    <source>
        <dbReference type="EMBL" id="EYC15754.1"/>
    </source>
</evidence>
<dbReference type="AlphaFoldDB" id="A0A016UK41"/>
<accession>A0A016UK41</accession>
<dbReference type="CDD" id="cd00519">
    <property type="entry name" value="Lipase_3"/>
    <property type="match status" value="1"/>
</dbReference>
<protein>
    <recommendedName>
        <fullName evidence="2">Fungal lipase-type domain-containing protein</fullName>
    </recommendedName>
</protein>
<dbReference type="PANTHER" id="PTHR45908">
    <property type="entry name" value="PROTEIN CBG11750-RELATED"/>
    <property type="match status" value="1"/>
</dbReference>
<keyword evidence="1" id="KW-0732">Signal</keyword>
<evidence type="ECO:0000313" key="4">
    <source>
        <dbReference type="Proteomes" id="UP000024635"/>
    </source>
</evidence>
<organism evidence="3 4">
    <name type="scientific">Ancylostoma ceylanicum</name>
    <dbReference type="NCBI Taxonomy" id="53326"/>
    <lineage>
        <taxon>Eukaryota</taxon>
        <taxon>Metazoa</taxon>
        <taxon>Ecdysozoa</taxon>
        <taxon>Nematoda</taxon>
        <taxon>Chromadorea</taxon>
        <taxon>Rhabditida</taxon>
        <taxon>Rhabditina</taxon>
        <taxon>Rhabditomorpha</taxon>
        <taxon>Strongyloidea</taxon>
        <taxon>Ancylostomatidae</taxon>
        <taxon>Ancylostomatinae</taxon>
        <taxon>Ancylostoma</taxon>
    </lineage>
</organism>
<dbReference type="GO" id="GO:0006629">
    <property type="term" value="P:lipid metabolic process"/>
    <property type="evidence" value="ECO:0007669"/>
    <property type="project" value="InterPro"/>
</dbReference>